<protein>
    <recommendedName>
        <fullName evidence="4">Signal peptide containing protein</fullName>
    </recommendedName>
</protein>
<dbReference type="Proteomes" id="UP000070198">
    <property type="component" value="Unassembled WGS sequence"/>
</dbReference>
<dbReference type="AlphaFoldDB" id="A0A139N9F4"/>
<dbReference type="InterPro" id="IPR048042">
    <property type="entry name" value="TipC-like"/>
</dbReference>
<dbReference type="EMBL" id="LQOF01000046">
    <property type="protein sequence ID" value="KXT72620.1"/>
    <property type="molecule type" value="Genomic_DNA"/>
</dbReference>
<gene>
    <name evidence="2" type="ORF">SGADD02_00466</name>
</gene>
<reference evidence="2 3" key="1">
    <citation type="submission" date="2016-01" db="EMBL/GenBank/DDBJ databases">
        <title>Highly variable Streptococcus oralis are common among viridans streptococci isolated from primates.</title>
        <authorList>
            <person name="Denapaite D."/>
            <person name="Rieger M."/>
            <person name="Koendgen S."/>
            <person name="Brueckner R."/>
            <person name="Ochigava I."/>
            <person name="Kappeler P."/>
            <person name="Maetz-Rensing K."/>
            <person name="Leendertz F."/>
            <person name="Hakenbeck R."/>
        </authorList>
    </citation>
    <scope>NUCLEOTIDE SEQUENCE [LARGE SCALE GENOMIC DNA]</scope>
    <source>
        <strain evidence="2 3">DD02</strain>
    </source>
</reference>
<evidence type="ECO:0000256" key="1">
    <source>
        <dbReference type="SAM" id="Phobius"/>
    </source>
</evidence>
<evidence type="ECO:0000313" key="2">
    <source>
        <dbReference type="EMBL" id="KXT72620.1"/>
    </source>
</evidence>
<evidence type="ECO:0000313" key="3">
    <source>
        <dbReference type="Proteomes" id="UP000070198"/>
    </source>
</evidence>
<sequence>MKKKIISLVVLCVLALLAGIYYYIHQPKNIFDEIYQETKKTYRSNNILGQIEDFEIQGSWSTDDSNISKTPFGKYKADSLPEGYSEIEISFNFGEGTKGESVRFEWRPNSDITIWYLSYYKRNSKTLTKEVAIFDEPRKAGEYIDDETQVKAYLEQYHISSVDLDKHYNEIVTQKVLTDWCSIYDSQFSPEDYGDVTVKTQWENW</sequence>
<dbReference type="NCBIfam" id="NF033863">
    <property type="entry name" value="immun_TipC_fam"/>
    <property type="match status" value="1"/>
</dbReference>
<feature type="transmembrane region" description="Helical" evidence="1">
    <location>
        <begin position="5"/>
        <end position="24"/>
    </location>
</feature>
<name>A0A139N9F4_9STRE</name>
<organism evidence="2 3">
    <name type="scientific">Streptococcus gallolyticus</name>
    <dbReference type="NCBI Taxonomy" id="315405"/>
    <lineage>
        <taxon>Bacteria</taxon>
        <taxon>Bacillati</taxon>
        <taxon>Bacillota</taxon>
        <taxon>Bacilli</taxon>
        <taxon>Lactobacillales</taxon>
        <taxon>Streptococcaceae</taxon>
        <taxon>Streptococcus</taxon>
    </lineage>
</organism>
<evidence type="ECO:0008006" key="4">
    <source>
        <dbReference type="Google" id="ProtNLM"/>
    </source>
</evidence>
<keyword evidence="1" id="KW-1133">Transmembrane helix</keyword>
<comment type="caution">
    <text evidence="2">The sequence shown here is derived from an EMBL/GenBank/DDBJ whole genome shotgun (WGS) entry which is preliminary data.</text>
</comment>
<dbReference type="PATRIC" id="fig|315405.11.peg.516"/>
<keyword evidence="1" id="KW-0812">Transmembrane</keyword>
<dbReference type="RefSeq" id="WP_061458287.1">
    <property type="nucleotide sequence ID" value="NZ_KQ968745.1"/>
</dbReference>
<proteinExistence type="predicted"/>
<accession>A0A139N9F4</accession>
<keyword evidence="1" id="KW-0472">Membrane</keyword>